<accession>A0A4Q1BMS9</accession>
<evidence type="ECO:0000313" key="5">
    <source>
        <dbReference type="Proteomes" id="UP000289152"/>
    </source>
</evidence>
<evidence type="ECO:0008006" key="6">
    <source>
        <dbReference type="Google" id="ProtNLM"/>
    </source>
</evidence>
<dbReference type="PANTHER" id="PTHR44051">
    <property type="entry name" value="GLUTATHIONE S-TRANSFERASE-RELATED"/>
    <property type="match status" value="1"/>
</dbReference>
<dbReference type="PANTHER" id="PTHR44051:SF9">
    <property type="entry name" value="GLUTATHIONE S-TRANSFERASE 1"/>
    <property type="match status" value="1"/>
</dbReference>
<dbReference type="CDD" id="cd03046">
    <property type="entry name" value="GST_N_GTT1_like"/>
    <property type="match status" value="1"/>
</dbReference>
<dbReference type="InterPro" id="IPR036282">
    <property type="entry name" value="Glutathione-S-Trfase_C_sf"/>
</dbReference>
<dbReference type="InterPro" id="IPR010987">
    <property type="entry name" value="Glutathione-S-Trfase_C-like"/>
</dbReference>
<dbReference type="Proteomes" id="UP000289152">
    <property type="component" value="Unassembled WGS sequence"/>
</dbReference>
<evidence type="ECO:0000313" key="4">
    <source>
        <dbReference type="EMBL" id="RXK39040.1"/>
    </source>
</evidence>
<dbReference type="InParanoid" id="A0A4Q1BMS9"/>
<dbReference type="VEuPathDB" id="FungiDB:TREMEDRAFT_71921"/>
<dbReference type="PROSITE" id="PS50404">
    <property type="entry name" value="GST_NTER"/>
    <property type="match status" value="1"/>
</dbReference>
<proteinExistence type="inferred from homology"/>
<feature type="domain" description="GST C-terminal" evidence="3">
    <location>
        <begin position="91"/>
        <end position="241"/>
    </location>
</feature>
<comment type="caution">
    <text evidence="4">The sequence shown here is derived from an EMBL/GenBank/DDBJ whole genome shotgun (WGS) entry which is preliminary data.</text>
</comment>
<dbReference type="InterPro" id="IPR036249">
    <property type="entry name" value="Thioredoxin-like_sf"/>
</dbReference>
<comment type="similarity">
    <text evidence="1">Belongs to the GST superfamily.</text>
</comment>
<dbReference type="AlphaFoldDB" id="A0A4Q1BMS9"/>
<feature type="domain" description="GST N-terminal" evidence="2">
    <location>
        <begin position="2"/>
        <end position="83"/>
    </location>
</feature>
<protein>
    <recommendedName>
        <fullName evidence="6">Glutathione S-transferase</fullName>
    </recommendedName>
</protein>
<gene>
    <name evidence="4" type="ORF">M231_03664</name>
</gene>
<reference evidence="4 5" key="1">
    <citation type="submission" date="2016-06" db="EMBL/GenBank/DDBJ databases">
        <title>Evolution of pathogenesis and genome organization in the Tremellales.</title>
        <authorList>
            <person name="Cuomo C."/>
            <person name="Litvintseva A."/>
            <person name="Heitman J."/>
            <person name="Chen Y."/>
            <person name="Sun S."/>
            <person name="Springer D."/>
            <person name="Dromer F."/>
            <person name="Young S."/>
            <person name="Zeng Q."/>
            <person name="Chapman S."/>
            <person name="Gujja S."/>
            <person name="Saif S."/>
            <person name="Birren B."/>
        </authorList>
    </citation>
    <scope>NUCLEOTIDE SEQUENCE [LARGE SCALE GENOMIC DNA]</scope>
    <source>
        <strain evidence="4 5">ATCC 28783</strain>
    </source>
</reference>
<sequence>MSHQIVLHHLNASRSERLFWLLEELGLPYTVKVYYRLPGGAGPPELKKVHPFGRAPVVELDGELLAESGSIVRRLLALKDAPGRENLEDVTGDDSAFWSHWCEGSLMTFFQASALIGGSSQAFLAGAGGPISEEGNKSVGDYATWVTTNVLGAQSKVHLQEIEAYLAAHPGKYFSGTDKPGEGDILMLFPIRSLFEGSRKGKFEVGPATKAWFDKVKARPAVKKAFERLAKEEEGQKKSNL</sequence>
<keyword evidence="5" id="KW-1185">Reference proteome</keyword>
<evidence type="ECO:0000259" key="3">
    <source>
        <dbReference type="PROSITE" id="PS50405"/>
    </source>
</evidence>
<name>A0A4Q1BMS9_TREME</name>
<dbReference type="PROSITE" id="PS50405">
    <property type="entry name" value="GST_CTER"/>
    <property type="match status" value="1"/>
</dbReference>
<dbReference type="STRING" id="5217.A0A4Q1BMS9"/>
<dbReference type="InterPro" id="IPR004045">
    <property type="entry name" value="Glutathione_S-Trfase_N"/>
</dbReference>
<dbReference type="SUPFAM" id="SSF47616">
    <property type="entry name" value="GST C-terminal domain-like"/>
    <property type="match status" value="1"/>
</dbReference>
<dbReference type="Gene3D" id="3.40.30.10">
    <property type="entry name" value="Glutaredoxin"/>
    <property type="match status" value="1"/>
</dbReference>
<dbReference type="FunCoup" id="A0A4Q1BMS9">
    <property type="interactions" value="257"/>
</dbReference>
<dbReference type="Pfam" id="PF13417">
    <property type="entry name" value="GST_N_3"/>
    <property type="match status" value="1"/>
</dbReference>
<dbReference type="EMBL" id="SDIL01000037">
    <property type="protein sequence ID" value="RXK39040.1"/>
    <property type="molecule type" value="Genomic_DNA"/>
</dbReference>
<organism evidence="4 5">
    <name type="scientific">Tremella mesenterica</name>
    <name type="common">Jelly fungus</name>
    <dbReference type="NCBI Taxonomy" id="5217"/>
    <lineage>
        <taxon>Eukaryota</taxon>
        <taxon>Fungi</taxon>
        <taxon>Dikarya</taxon>
        <taxon>Basidiomycota</taxon>
        <taxon>Agaricomycotina</taxon>
        <taxon>Tremellomycetes</taxon>
        <taxon>Tremellales</taxon>
        <taxon>Tremellaceae</taxon>
        <taxon>Tremella</taxon>
    </lineage>
</organism>
<dbReference type="SUPFAM" id="SSF52833">
    <property type="entry name" value="Thioredoxin-like"/>
    <property type="match status" value="1"/>
</dbReference>
<evidence type="ECO:0000256" key="1">
    <source>
        <dbReference type="ARBA" id="ARBA00007409"/>
    </source>
</evidence>
<evidence type="ECO:0000259" key="2">
    <source>
        <dbReference type="PROSITE" id="PS50404"/>
    </source>
</evidence>
<dbReference type="OrthoDB" id="2098326at2759"/>